<dbReference type="Gramene" id="KFK30530">
    <property type="protein sequence ID" value="KFK30530"/>
    <property type="gene ID" value="AALP_AA7G274400"/>
</dbReference>
<gene>
    <name evidence="2" type="ordered locus">AALP_Aa7g274400</name>
</gene>
<dbReference type="EMBL" id="CM002875">
    <property type="protein sequence ID" value="KFK30530.1"/>
    <property type="molecule type" value="Genomic_DNA"/>
</dbReference>
<accession>A0A087GKX8</accession>
<proteinExistence type="predicted"/>
<protein>
    <recommendedName>
        <fullName evidence="1">FKB95-like N-terminal Kelch domain-containing protein</fullName>
    </recommendedName>
</protein>
<evidence type="ECO:0000313" key="2">
    <source>
        <dbReference type="EMBL" id="KFK30530.1"/>
    </source>
</evidence>
<dbReference type="Gene3D" id="2.120.10.80">
    <property type="entry name" value="Kelch-type beta propeller"/>
    <property type="match status" value="1"/>
</dbReference>
<dbReference type="InterPro" id="IPR050354">
    <property type="entry name" value="F-box/kelch-repeat_ARATH"/>
</dbReference>
<dbReference type="Pfam" id="PF25210">
    <property type="entry name" value="Kelch_FKB95"/>
    <property type="match status" value="1"/>
</dbReference>
<dbReference type="PANTHER" id="PTHR24414:SF95">
    <property type="entry name" value="F-BOX DOMAIN-CONTAINING PROTEIN"/>
    <property type="match status" value="1"/>
</dbReference>
<name>A0A087GKX8_ARAAL</name>
<keyword evidence="3" id="KW-1185">Reference proteome</keyword>
<evidence type="ECO:0000313" key="3">
    <source>
        <dbReference type="Proteomes" id="UP000029120"/>
    </source>
</evidence>
<dbReference type="OMA" id="CRTHTWK"/>
<dbReference type="InterPro" id="IPR057499">
    <property type="entry name" value="Kelch_FKB95"/>
</dbReference>
<sequence length="202" mass="23102">MVQIPSPNHLLLPVKSSSLVAVGSNIYKIGGSDDIYGENFWKLNYASSVSVLDCRTHTWKQAPSMTMERNSASTSSVVDGKIYVAGGCKDKYVSYRNWIEVFDPKTKTWENVKNPRIFRLHEEYRNKGFIAKSFEIDGKLYMFGDDGAVYNPKEGVFKWYDLKVSLWKELKGVEGLPDFRDQKICKMVDLGWWKDGCFVGKV</sequence>
<feature type="domain" description="FKB95-like N-terminal Kelch" evidence="1">
    <location>
        <begin position="2"/>
        <end position="155"/>
    </location>
</feature>
<evidence type="ECO:0000259" key="1">
    <source>
        <dbReference type="Pfam" id="PF25210"/>
    </source>
</evidence>
<dbReference type="AlphaFoldDB" id="A0A087GKX8"/>
<dbReference type="InterPro" id="IPR015915">
    <property type="entry name" value="Kelch-typ_b-propeller"/>
</dbReference>
<dbReference type="eggNOG" id="KOG1072">
    <property type="taxonomic scope" value="Eukaryota"/>
</dbReference>
<organism evidence="2 3">
    <name type="scientific">Arabis alpina</name>
    <name type="common">Alpine rock-cress</name>
    <dbReference type="NCBI Taxonomy" id="50452"/>
    <lineage>
        <taxon>Eukaryota</taxon>
        <taxon>Viridiplantae</taxon>
        <taxon>Streptophyta</taxon>
        <taxon>Embryophyta</taxon>
        <taxon>Tracheophyta</taxon>
        <taxon>Spermatophyta</taxon>
        <taxon>Magnoliopsida</taxon>
        <taxon>eudicotyledons</taxon>
        <taxon>Gunneridae</taxon>
        <taxon>Pentapetalae</taxon>
        <taxon>rosids</taxon>
        <taxon>malvids</taxon>
        <taxon>Brassicales</taxon>
        <taxon>Brassicaceae</taxon>
        <taxon>Arabideae</taxon>
        <taxon>Arabis</taxon>
    </lineage>
</organism>
<dbReference type="OrthoDB" id="45365at2759"/>
<dbReference type="Proteomes" id="UP000029120">
    <property type="component" value="Chromosome 7"/>
</dbReference>
<reference evidence="3" key="1">
    <citation type="journal article" date="2015" name="Nat. Plants">
        <title>Genome expansion of Arabis alpina linked with retrotransposition and reduced symmetric DNA methylation.</title>
        <authorList>
            <person name="Willing E.M."/>
            <person name="Rawat V."/>
            <person name="Mandakova T."/>
            <person name="Maumus F."/>
            <person name="James G.V."/>
            <person name="Nordstroem K.J."/>
            <person name="Becker C."/>
            <person name="Warthmann N."/>
            <person name="Chica C."/>
            <person name="Szarzynska B."/>
            <person name="Zytnicki M."/>
            <person name="Albani M.C."/>
            <person name="Kiefer C."/>
            <person name="Bergonzi S."/>
            <person name="Castaings L."/>
            <person name="Mateos J.L."/>
            <person name="Berns M.C."/>
            <person name="Bujdoso N."/>
            <person name="Piofczyk T."/>
            <person name="de Lorenzo L."/>
            <person name="Barrero-Sicilia C."/>
            <person name="Mateos I."/>
            <person name="Piednoel M."/>
            <person name="Hagmann J."/>
            <person name="Chen-Min-Tao R."/>
            <person name="Iglesias-Fernandez R."/>
            <person name="Schuster S.C."/>
            <person name="Alonso-Blanco C."/>
            <person name="Roudier F."/>
            <person name="Carbonero P."/>
            <person name="Paz-Ares J."/>
            <person name="Davis S.J."/>
            <person name="Pecinka A."/>
            <person name="Quesneville H."/>
            <person name="Colot V."/>
            <person name="Lysak M.A."/>
            <person name="Weigel D."/>
            <person name="Coupland G."/>
            <person name="Schneeberger K."/>
        </authorList>
    </citation>
    <scope>NUCLEOTIDE SEQUENCE [LARGE SCALE GENOMIC DNA]</scope>
    <source>
        <strain evidence="3">cv. Pajares</strain>
    </source>
</reference>
<dbReference type="PANTHER" id="PTHR24414">
    <property type="entry name" value="F-BOX/KELCH-REPEAT PROTEIN SKIP4"/>
    <property type="match status" value="1"/>
</dbReference>
<dbReference type="SUPFAM" id="SSF117281">
    <property type="entry name" value="Kelch motif"/>
    <property type="match status" value="1"/>
</dbReference>